<feature type="transmembrane region" description="Helical" evidence="1">
    <location>
        <begin position="21"/>
        <end position="40"/>
    </location>
</feature>
<proteinExistence type="predicted"/>
<evidence type="ECO:0000256" key="1">
    <source>
        <dbReference type="SAM" id="Phobius"/>
    </source>
</evidence>
<organism evidence="2 3">
    <name type="scientific">Rangifer tarandus platyrhynchus</name>
    <name type="common">Svalbard reindeer</name>
    <dbReference type="NCBI Taxonomy" id="3082113"/>
    <lineage>
        <taxon>Eukaryota</taxon>
        <taxon>Metazoa</taxon>
        <taxon>Chordata</taxon>
        <taxon>Craniata</taxon>
        <taxon>Vertebrata</taxon>
        <taxon>Euteleostomi</taxon>
        <taxon>Mammalia</taxon>
        <taxon>Eutheria</taxon>
        <taxon>Laurasiatheria</taxon>
        <taxon>Artiodactyla</taxon>
        <taxon>Ruminantia</taxon>
        <taxon>Pecora</taxon>
        <taxon>Cervidae</taxon>
        <taxon>Odocoileinae</taxon>
        <taxon>Rangifer</taxon>
    </lineage>
</organism>
<keyword evidence="3" id="KW-1185">Reference proteome</keyword>
<dbReference type="EMBL" id="OX459953">
    <property type="protein sequence ID" value="CAI9158488.1"/>
    <property type="molecule type" value="Genomic_DNA"/>
</dbReference>
<evidence type="ECO:0000313" key="2">
    <source>
        <dbReference type="EMBL" id="CAI9158488.1"/>
    </source>
</evidence>
<protein>
    <submittedName>
        <fullName evidence="2">Uncharacterized protein</fullName>
    </submittedName>
</protein>
<reference evidence="2" key="1">
    <citation type="submission" date="2023-04" db="EMBL/GenBank/DDBJ databases">
        <authorList>
            <consortium name="ELIXIR-Norway"/>
        </authorList>
    </citation>
    <scope>NUCLEOTIDE SEQUENCE [LARGE SCALE GENOMIC DNA]</scope>
</reference>
<feature type="transmembrane region" description="Helical" evidence="1">
    <location>
        <begin position="52"/>
        <end position="71"/>
    </location>
</feature>
<sequence length="147" mass="16755">MKLTLEKVARPPPPPARPQSAYLFLSISVIVSKSVVTPLNVPYLASGSTFKLIYGSFCSMPISLWACSWFLPLCSKFVIYFSCPRLGTGYFSKEPWFLFMRNGIWKSRSGCCWGVNCSLALSENRARQCIFYKFMLMYGKNHHNIVK</sequence>
<keyword evidence="1" id="KW-0472">Membrane</keyword>
<keyword evidence="1" id="KW-1133">Transmembrane helix</keyword>
<gene>
    <name evidence="2" type="ORF">MRATA1EN1_LOCUS7450</name>
</gene>
<keyword evidence="1" id="KW-0812">Transmembrane</keyword>
<name>A0ABN8YAA8_RANTA</name>
<evidence type="ECO:0000313" key="3">
    <source>
        <dbReference type="Proteomes" id="UP001176941"/>
    </source>
</evidence>
<dbReference type="Proteomes" id="UP001176941">
    <property type="component" value="Chromosome 17"/>
</dbReference>
<accession>A0ABN8YAA8</accession>